<proteinExistence type="predicted"/>
<evidence type="ECO:0000313" key="6">
    <source>
        <dbReference type="Proteomes" id="UP000323565"/>
    </source>
</evidence>
<feature type="binding site" evidence="2">
    <location>
        <begin position="92"/>
        <end position="95"/>
    </location>
    <ligand>
        <name>substrate</name>
    </ligand>
</feature>
<dbReference type="InterPro" id="IPR029033">
    <property type="entry name" value="His_PPase_superfam"/>
</dbReference>
<feature type="binding site" evidence="2">
    <location>
        <begin position="34"/>
        <end position="35"/>
    </location>
    <ligand>
        <name>substrate</name>
    </ligand>
</feature>
<feature type="active site" description="Tele-phosphohistidine intermediate" evidence="1">
    <location>
        <position position="22"/>
    </location>
</feature>
<dbReference type="EMBL" id="CP043031">
    <property type="protein sequence ID" value="QEH93183.1"/>
    <property type="molecule type" value="Genomic_DNA"/>
</dbReference>
<dbReference type="Proteomes" id="UP000285376">
    <property type="component" value="Unassembled WGS sequence"/>
</dbReference>
<feature type="active site" description="Proton donor/acceptor" evidence="1">
    <location>
        <position position="92"/>
    </location>
</feature>
<sequence>MPLVTAPQGPPPGKGQLVLVRHGETEWSRDGRHTGTTDLPLLPAGEAVARAAGQALAGRHFVAEFVSPLTRALRTAELIGLKNLEIDEDLREWDYGGYEGKSTPQIRDEVGYDWEIFSHGVVPGETPGETVEDVAARASHVLNRVMPLLERGDVILVAHGHLLRILAAVYLRQEPRFAAQLMLDAGAVCALDHHHDVPGILSWNTTHLPSA</sequence>
<dbReference type="Gene3D" id="3.40.50.1240">
    <property type="entry name" value="Phosphoglycerate mutase-like"/>
    <property type="match status" value="1"/>
</dbReference>
<reference evidence="4 5" key="1">
    <citation type="submission" date="2018-08" db="EMBL/GenBank/DDBJ databases">
        <title>Whole genome sequence analysis of Dermacoccus abyssi bacteria isolated from Deep Mariana trench Micromonospora spp reveals genes involved in the environmental adaptation and production of secondary metabolites.</title>
        <authorList>
            <person name="Abdel-Mageed W.M."/>
            <person name="Lehri B."/>
            <person name="Nouioui I."/>
            <person name="Goodfellow I."/>
            <person name="Jaspars M."/>
            <person name="Karlyshev A."/>
        </authorList>
    </citation>
    <scope>NUCLEOTIDE SEQUENCE [LARGE SCALE GENOMIC DNA]</scope>
    <source>
        <strain evidence="4 5">MT1.1</strain>
    </source>
</reference>
<dbReference type="AlphaFoldDB" id="A0A417Z6A1"/>
<dbReference type="SUPFAM" id="SSF53254">
    <property type="entry name" value="Phosphoglycerate mutase-like"/>
    <property type="match status" value="1"/>
</dbReference>
<dbReference type="GO" id="GO:0101006">
    <property type="term" value="F:protein histidine phosphatase activity"/>
    <property type="evidence" value="ECO:0007669"/>
    <property type="project" value="TreeGrafter"/>
</dbReference>
<dbReference type="Proteomes" id="UP000323565">
    <property type="component" value="Chromosome"/>
</dbReference>
<dbReference type="InterPro" id="IPR050275">
    <property type="entry name" value="PGM_Phosphatase"/>
</dbReference>
<dbReference type="SMART" id="SM00855">
    <property type="entry name" value="PGAM"/>
    <property type="match status" value="1"/>
</dbReference>
<dbReference type="CDD" id="cd07067">
    <property type="entry name" value="HP_PGM_like"/>
    <property type="match status" value="1"/>
</dbReference>
<evidence type="ECO:0000256" key="2">
    <source>
        <dbReference type="PIRSR" id="PIRSR613078-2"/>
    </source>
</evidence>
<reference evidence="3 6" key="2">
    <citation type="submission" date="2019-08" db="EMBL/GenBank/DDBJ databases">
        <title>Dermacoccus abyssi strain HZAU 226, whole genome Nanopore sequencing project.</title>
        <authorList>
            <person name="Guo A."/>
            <person name="Zhang X."/>
            <person name="Ruan Y."/>
            <person name="Liu W."/>
            <person name="Chen Q."/>
            <person name="Gu L."/>
        </authorList>
    </citation>
    <scope>NUCLEOTIDE SEQUENCE [LARGE SCALE GENOMIC DNA]</scope>
    <source>
        <strain evidence="3 6">HZAU 226</strain>
    </source>
</reference>
<dbReference type="GO" id="GO:0070297">
    <property type="term" value="P:regulation of phosphorelay signal transduction system"/>
    <property type="evidence" value="ECO:0007669"/>
    <property type="project" value="TreeGrafter"/>
</dbReference>
<organism evidence="4 5">
    <name type="scientific">Dermacoccus abyssi</name>
    <dbReference type="NCBI Taxonomy" id="322596"/>
    <lineage>
        <taxon>Bacteria</taxon>
        <taxon>Bacillati</taxon>
        <taxon>Actinomycetota</taxon>
        <taxon>Actinomycetes</taxon>
        <taxon>Micrococcales</taxon>
        <taxon>Dermacoccaceae</taxon>
        <taxon>Dermacoccus</taxon>
    </lineage>
</organism>
<protein>
    <submittedName>
        <fullName evidence="4">Histidine phosphatase family protein</fullName>
    </submittedName>
</protein>
<name>A0A417Z6A1_9MICO</name>
<keyword evidence="6" id="KW-1185">Reference proteome</keyword>
<dbReference type="Pfam" id="PF00300">
    <property type="entry name" value="His_Phos_1"/>
    <property type="match status" value="1"/>
</dbReference>
<evidence type="ECO:0000256" key="1">
    <source>
        <dbReference type="PIRSR" id="PIRSR613078-1"/>
    </source>
</evidence>
<dbReference type="InterPro" id="IPR013078">
    <property type="entry name" value="His_Pase_superF_clade-1"/>
</dbReference>
<dbReference type="EMBL" id="QWLM01000006">
    <property type="protein sequence ID" value="RHW46136.1"/>
    <property type="molecule type" value="Genomic_DNA"/>
</dbReference>
<evidence type="ECO:0000313" key="4">
    <source>
        <dbReference type="EMBL" id="RHW46136.1"/>
    </source>
</evidence>
<dbReference type="PANTHER" id="PTHR48100:SF15">
    <property type="entry name" value="SEDOHEPTULOSE 1,7-BISPHOSPHATASE"/>
    <property type="match status" value="1"/>
</dbReference>
<dbReference type="PANTHER" id="PTHR48100">
    <property type="entry name" value="BROAD-SPECIFICITY PHOSPHATASE YOR283W-RELATED"/>
    <property type="match status" value="1"/>
</dbReference>
<feature type="binding site" evidence="2">
    <location>
        <position position="71"/>
    </location>
    <ligand>
        <name>substrate</name>
    </ligand>
</feature>
<dbReference type="RefSeq" id="WP_047311614.1">
    <property type="nucleotide sequence ID" value="NZ_CBCRVH010000008.1"/>
</dbReference>
<accession>A0A417Z6A1</accession>
<gene>
    <name evidence="4" type="ORF">D1832_06590</name>
    <name evidence="3" type="ORF">FV141_06350</name>
</gene>
<evidence type="ECO:0000313" key="5">
    <source>
        <dbReference type="Proteomes" id="UP000285376"/>
    </source>
</evidence>
<evidence type="ECO:0000313" key="3">
    <source>
        <dbReference type="EMBL" id="QEH93183.1"/>
    </source>
</evidence>